<evidence type="ECO:0000256" key="2">
    <source>
        <dbReference type="SAM" id="MobiDB-lite"/>
    </source>
</evidence>
<dbReference type="EMBL" id="VWPK01000030">
    <property type="protein sequence ID" value="KAA5610597.1"/>
    <property type="molecule type" value="Genomic_DNA"/>
</dbReference>
<dbReference type="InterPro" id="IPR036282">
    <property type="entry name" value="Glutathione-S-Trfase_C_sf"/>
</dbReference>
<dbReference type="Proteomes" id="UP000325255">
    <property type="component" value="Unassembled WGS sequence"/>
</dbReference>
<name>A0A5M6IRS2_9PROT</name>
<dbReference type="EC" id="5.2.1.2" evidence="5"/>
<dbReference type="InterPro" id="IPR004045">
    <property type="entry name" value="Glutathione_S-Trfase_N"/>
</dbReference>
<evidence type="ECO:0000313" key="6">
    <source>
        <dbReference type="Proteomes" id="UP000325255"/>
    </source>
</evidence>
<dbReference type="PROSITE" id="PS50405">
    <property type="entry name" value="GST_CTER"/>
    <property type="match status" value="1"/>
</dbReference>
<protein>
    <submittedName>
        <fullName evidence="5">Maleylacetoacetate isomerase</fullName>
        <ecNumber evidence="5">5.2.1.2</ecNumber>
    </submittedName>
</protein>
<reference evidence="5 6" key="1">
    <citation type="submission" date="2019-09" db="EMBL/GenBank/DDBJ databases">
        <title>Genome sequence of Rhodovastum atsumiense, a diverse member of the Acetobacteraceae family of non-sulfur purple photosynthetic bacteria.</title>
        <authorList>
            <person name="Meyer T."/>
            <person name="Kyndt J."/>
        </authorList>
    </citation>
    <scope>NUCLEOTIDE SEQUENCE [LARGE SCALE GENOMIC DNA]</scope>
    <source>
        <strain evidence="5 6">DSM 21279</strain>
    </source>
</reference>
<comment type="similarity">
    <text evidence="1">Belongs to the GST superfamily. Zeta family.</text>
</comment>
<dbReference type="SFLD" id="SFLDS00019">
    <property type="entry name" value="Glutathione_Transferase_(cytos"/>
    <property type="match status" value="1"/>
</dbReference>
<dbReference type="GO" id="GO:0004364">
    <property type="term" value="F:glutathione transferase activity"/>
    <property type="evidence" value="ECO:0007669"/>
    <property type="project" value="TreeGrafter"/>
</dbReference>
<dbReference type="Gene3D" id="1.20.1050.10">
    <property type="match status" value="1"/>
</dbReference>
<proteinExistence type="inferred from homology"/>
<dbReference type="CDD" id="cd03191">
    <property type="entry name" value="GST_C_Zeta"/>
    <property type="match status" value="1"/>
</dbReference>
<dbReference type="Pfam" id="PF13410">
    <property type="entry name" value="GST_C_2"/>
    <property type="match status" value="1"/>
</dbReference>
<dbReference type="InterPro" id="IPR005955">
    <property type="entry name" value="GST_Zeta"/>
</dbReference>
<dbReference type="SUPFAM" id="SSF47616">
    <property type="entry name" value="GST C-terminal domain-like"/>
    <property type="match status" value="1"/>
</dbReference>
<evidence type="ECO:0000256" key="1">
    <source>
        <dbReference type="ARBA" id="ARBA00010007"/>
    </source>
</evidence>
<keyword evidence="5" id="KW-0413">Isomerase</keyword>
<keyword evidence="6" id="KW-1185">Reference proteome</keyword>
<dbReference type="PANTHER" id="PTHR42673">
    <property type="entry name" value="MALEYLACETOACETATE ISOMERASE"/>
    <property type="match status" value="1"/>
</dbReference>
<dbReference type="AlphaFoldDB" id="A0A5M6IRS2"/>
<dbReference type="OrthoDB" id="509852at2"/>
<evidence type="ECO:0000313" key="5">
    <source>
        <dbReference type="EMBL" id="KAA5610597.1"/>
    </source>
</evidence>
<evidence type="ECO:0000259" key="3">
    <source>
        <dbReference type="PROSITE" id="PS50404"/>
    </source>
</evidence>
<dbReference type="Pfam" id="PF13417">
    <property type="entry name" value="GST_N_3"/>
    <property type="match status" value="1"/>
</dbReference>
<dbReference type="InterPro" id="IPR036249">
    <property type="entry name" value="Thioredoxin-like_sf"/>
</dbReference>
<dbReference type="SFLD" id="SFLDG00358">
    <property type="entry name" value="Main_(cytGST)"/>
    <property type="match status" value="1"/>
</dbReference>
<dbReference type="GO" id="GO:0016034">
    <property type="term" value="F:maleylacetoacetate isomerase activity"/>
    <property type="evidence" value="ECO:0007669"/>
    <property type="project" value="UniProtKB-EC"/>
</dbReference>
<feature type="domain" description="GST C-terminal" evidence="4">
    <location>
        <begin position="85"/>
        <end position="213"/>
    </location>
</feature>
<dbReference type="PROSITE" id="PS50404">
    <property type="entry name" value="GST_NTER"/>
    <property type="match status" value="1"/>
</dbReference>
<dbReference type="SUPFAM" id="SSF52833">
    <property type="entry name" value="Thioredoxin-like"/>
    <property type="match status" value="1"/>
</dbReference>
<dbReference type="Gene3D" id="3.40.30.10">
    <property type="entry name" value="Glutaredoxin"/>
    <property type="match status" value="1"/>
</dbReference>
<feature type="domain" description="GST N-terminal" evidence="3">
    <location>
        <begin position="1"/>
        <end position="80"/>
    </location>
</feature>
<sequence>MKLYNFFRSGTSHRLRIAMNLKGVQAEYIGVDLRREEHRQDAYRAINPQMLVPALVEDGDVFIQSTAIIEWLEERYPDPPLLPRQVRDRAHVRAMASIIGCDIHPLNNRRVLESLRRNFAADAAAVDCWCAEWIGAGFDAIEALLAADRHRGAFCFGEAPGLADVYLVPQVESARRFNVDLQRWPLILAVDAACAELDAFRQAAPGRQPDAGANTGHAGIGVKQASQAPAG</sequence>
<comment type="caution">
    <text evidence="5">The sequence shown here is derived from an EMBL/GenBank/DDBJ whole genome shotgun (WGS) entry which is preliminary data.</text>
</comment>
<dbReference type="CDD" id="cd03042">
    <property type="entry name" value="GST_N_Zeta"/>
    <property type="match status" value="1"/>
</dbReference>
<dbReference type="InterPro" id="IPR034333">
    <property type="entry name" value="GST_Zeta_N"/>
</dbReference>
<gene>
    <name evidence="5" type="primary">maiA</name>
    <name evidence="5" type="ORF">F1189_18400</name>
</gene>
<dbReference type="GO" id="GO:0006749">
    <property type="term" value="P:glutathione metabolic process"/>
    <property type="evidence" value="ECO:0007669"/>
    <property type="project" value="TreeGrafter"/>
</dbReference>
<dbReference type="PANTHER" id="PTHR42673:SF4">
    <property type="entry name" value="MALEYLACETOACETATE ISOMERASE"/>
    <property type="match status" value="1"/>
</dbReference>
<feature type="region of interest" description="Disordered" evidence="2">
    <location>
        <begin position="206"/>
        <end position="231"/>
    </location>
</feature>
<organism evidence="5 6">
    <name type="scientific">Rhodovastum atsumiense</name>
    <dbReference type="NCBI Taxonomy" id="504468"/>
    <lineage>
        <taxon>Bacteria</taxon>
        <taxon>Pseudomonadati</taxon>
        <taxon>Pseudomonadota</taxon>
        <taxon>Alphaproteobacteria</taxon>
        <taxon>Acetobacterales</taxon>
        <taxon>Acetobacteraceae</taxon>
        <taxon>Rhodovastum</taxon>
    </lineage>
</organism>
<dbReference type="GO" id="GO:0005737">
    <property type="term" value="C:cytoplasm"/>
    <property type="evidence" value="ECO:0007669"/>
    <property type="project" value="InterPro"/>
</dbReference>
<dbReference type="GO" id="GO:0006559">
    <property type="term" value="P:L-phenylalanine catabolic process"/>
    <property type="evidence" value="ECO:0007669"/>
    <property type="project" value="TreeGrafter"/>
</dbReference>
<dbReference type="NCBIfam" id="TIGR01262">
    <property type="entry name" value="maiA"/>
    <property type="match status" value="1"/>
</dbReference>
<dbReference type="RefSeq" id="WP_150042331.1">
    <property type="nucleotide sequence ID" value="NZ_OW485601.1"/>
</dbReference>
<dbReference type="InterPro" id="IPR034330">
    <property type="entry name" value="GST_Zeta_C"/>
</dbReference>
<dbReference type="InterPro" id="IPR040079">
    <property type="entry name" value="Glutathione_S-Trfase"/>
</dbReference>
<accession>A0A5M6IRS2</accession>
<evidence type="ECO:0000259" key="4">
    <source>
        <dbReference type="PROSITE" id="PS50405"/>
    </source>
</evidence>
<dbReference type="InterPro" id="IPR010987">
    <property type="entry name" value="Glutathione-S-Trfase_C-like"/>
</dbReference>